<evidence type="ECO:0000313" key="3">
    <source>
        <dbReference type="Proteomes" id="UP000070260"/>
    </source>
</evidence>
<protein>
    <recommendedName>
        <fullName evidence="4">Prepilin-type N-terminal cleavage/methylation domain-containing protein</fullName>
    </recommendedName>
</protein>
<evidence type="ECO:0008006" key="4">
    <source>
        <dbReference type="Google" id="ProtNLM"/>
    </source>
</evidence>
<dbReference type="Proteomes" id="UP000070260">
    <property type="component" value="Plasmid pJFP838A"/>
</dbReference>
<reference evidence="2 3" key="1">
    <citation type="journal article" date="2016" name="PLoS ONE">
        <title>Plasmid Characterization and Chromosome Analysis of Two netF+ Clostridium perfringens Isolates Associated with Foal and Canine Necrotizing Enteritis.</title>
        <authorList>
            <person name="Mehdizadeh Gohari I."/>
            <person name="Kropinski A.M."/>
            <person name="Weese S.J."/>
            <person name="Parreira V.R."/>
            <person name="Whitehead A.E."/>
            <person name="Boerlin P."/>
            <person name="Prescott J.F."/>
        </authorList>
    </citation>
    <scope>NUCLEOTIDE SEQUENCE [LARGE SCALE GENOMIC DNA]</scope>
    <source>
        <strain evidence="2 3">JP838</strain>
        <plasmid evidence="3">Plasmid pJFP838A</plasmid>
    </source>
</reference>
<organism evidence="2 3">
    <name type="scientific">Clostridium perfringens</name>
    <dbReference type="NCBI Taxonomy" id="1502"/>
    <lineage>
        <taxon>Bacteria</taxon>
        <taxon>Bacillati</taxon>
        <taxon>Bacillota</taxon>
        <taxon>Clostridia</taxon>
        <taxon>Eubacteriales</taxon>
        <taxon>Clostridiaceae</taxon>
        <taxon>Clostridium</taxon>
    </lineage>
</organism>
<sequence length="174" mass="19626">MLQKIIRKIKNTKGFTSIEVAISVIILLIVISGFTDLTTILKKQTTLSSANSYVARTVGLQGGVRVNEPQQFEGYNYVSSQKLYKNLNTMFKDSGVSERDWECEINGYKLTPTLNMPLIDFGDKLRIKMKVKYTWGLVSNFIPGRINGVRESERIITSSYKIRNGGFNSSLKLS</sequence>
<geneLocation type="plasmid" evidence="2 3">
    <name>pJFP838A</name>
</geneLocation>
<feature type="transmembrane region" description="Helical" evidence="1">
    <location>
        <begin position="20"/>
        <end position="41"/>
    </location>
</feature>
<keyword evidence="1" id="KW-1133">Transmembrane helix</keyword>
<keyword evidence="2" id="KW-0614">Plasmid</keyword>
<proteinExistence type="predicted"/>
<keyword evidence="1" id="KW-0472">Membrane</keyword>
<accession>A0A140GS62</accession>
<evidence type="ECO:0000313" key="2">
    <source>
        <dbReference type="EMBL" id="AMN31371.1"/>
    </source>
</evidence>
<evidence type="ECO:0000256" key="1">
    <source>
        <dbReference type="SAM" id="Phobius"/>
    </source>
</evidence>
<dbReference type="AlphaFoldDB" id="A0A140GS62"/>
<name>A0A140GS62_CLOPF</name>
<dbReference type="PATRIC" id="fig|1502.177.peg.3666"/>
<dbReference type="OrthoDB" id="9964308at2"/>
<dbReference type="EMBL" id="CP013615">
    <property type="protein sequence ID" value="AMN31371.1"/>
    <property type="molecule type" value="Genomic_DNA"/>
</dbReference>
<keyword evidence="1" id="KW-0812">Transmembrane</keyword>
<dbReference type="RefSeq" id="WP_061429946.1">
    <property type="nucleotide sequence ID" value="NZ_CATNZX010000001.1"/>
</dbReference>
<gene>
    <name evidence="2" type="ORF">JFP838_pA0455</name>
</gene>